<comment type="caution">
    <text evidence="7">The sequence shown here is derived from an EMBL/GenBank/DDBJ whole genome shotgun (WGS) entry which is preliminary data.</text>
</comment>
<dbReference type="Pfam" id="PF00732">
    <property type="entry name" value="GMC_oxred_N"/>
    <property type="match status" value="1"/>
</dbReference>
<reference evidence="7" key="1">
    <citation type="submission" date="2021-05" db="EMBL/GenBank/DDBJ databases">
        <authorList>
            <person name="Pietrasiak N."/>
            <person name="Ward R."/>
            <person name="Stajich J.E."/>
            <person name="Kurbessoian T."/>
        </authorList>
    </citation>
    <scope>NUCLEOTIDE SEQUENCE</scope>
    <source>
        <strain evidence="7">UHER 2000/2452</strain>
    </source>
</reference>
<evidence type="ECO:0000313" key="7">
    <source>
        <dbReference type="EMBL" id="MBW4660221.1"/>
    </source>
</evidence>
<dbReference type="GO" id="GO:0050660">
    <property type="term" value="F:flavin adenine dinucleotide binding"/>
    <property type="evidence" value="ECO:0007669"/>
    <property type="project" value="InterPro"/>
</dbReference>
<dbReference type="Proteomes" id="UP000757435">
    <property type="component" value="Unassembled WGS sequence"/>
</dbReference>
<evidence type="ECO:0000256" key="3">
    <source>
        <dbReference type="ARBA" id="ARBA00022827"/>
    </source>
</evidence>
<evidence type="ECO:0000259" key="6">
    <source>
        <dbReference type="Pfam" id="PF05199"/>
    </source>
</evidence>
<dbReference type="InterPro" id="IPR007867">
    <property type="entry name" value="GMC_OxRtase_C"/>
</dbReference>
<protein>
    <submittedName>
        <fullName evidence="7">GMC family oxidoreductase</fullName>
    </submittedName>
</protein>
<keyword evidence="3" id="KW-0274">FAD</keyword>
<feature type="domain" description="Glucose-methanol-choline oxidoreductase N-terminal" evidence="5">
    <location>
        <begin position="81"/>
        <end position="305"/>
    </location>
</feature>
<comment type="similarity">
    <text evidence="1">Belongs to the GMC oxidoreductase family.</text>
</comment>
<dbReference type="AlphaFoldDB" id="A0A951QCI8"/>
<proteinExistence type="inferred from homology"/>
<feature type="domain" description="Glucose-methanol-choline oxidoreductase C-terminal" evidence="6">
    <location>
        <begin position="446"/>
        <end position="510"/>
    </location>
</feature>
<organism evidence="7 8">
    <name type="scientific">Drouetiella hepatica Uher 2000/2452</name>
    <dbReference type="NCBI Taxonomy" id="904376"/>
    <lineage>
        <taxon>Bacteria</taxon>
        <taxon>Bacillati</taxon>
        <taxon>Cyanobacteriota</taxon>
        <taxon>Cyanophyceae</taxon>
        <taxon>Oculatellales</taxon>
        <taxon>Oculatellaceae</taxon>
        <taxon>Drouetiella</taxon>
    </lineage>
</organism>
<dbReference type="InterPro" id="IPR000172">
    <property type="entry name" value="GMC_OxRdtase_N"/>
</dbReference>
<dbReference type="SUPFAM" id="SSF51905">
    <property type="entry name" value="FAD/NAD(P)-binding domain"/>
    <property type="match status" value="1"/>
</dbReference>
<evidence type="ECO:0000313" key="8">
    <source>
        <dbReference type="Proteomes" id="UP000757435"/>
    </source>
</evidence>
<sequence>MIIDDQQYDLIIVGTGAGGGTLAHKLAPTGKRILILERGGFLPQEDENWNATEVFKKERYHTHEQWYDISGEPFRPQTNYWVGGNTKVYGAALLRMRERDFEEVKHQEGISPEWPLKYKDFEPYYTEAEKLYDVHGKQGDDPTDPPRSEEFPYPAVSHEARMQEVCDAISGRGLHPSHLPLGLKLTEGKDSTCIRCNTCDGFPCKLHAKADAEVDAIAPALKHPNVTLKTEAKVLCLHTSPSGREVKAVEAEIGGQSYLFFGHIVVLSCGAVNSAALLLRSVNDQHPAGLANSSDQVGRNFMKHTITAMVQLSPTPNSAVFQKTIAVNDFYWGEPEFPYPMGHIQNTGNVLQEMIPAEAPPLISLLSRLIPGFGLRQLATHSIGWWLQSEDLPHANNRVRVTGAKLHLDYVSNNEEAHDRLIYRWTEVLKAVDQAAEHSVLRRGIYPRSDTPIQVVANQCGTCRFGEDPTTSVLDLNCRTHDVDNLYVVDGSFFPANAAVSPALTIMANALRVGDHLAERLK</sequence>
<name>A0A951QCI8_9CYAN</name>
<dbReference type="Pfam" id="PF05199">
    <property type="entry name" value="GMC_oxred_C"/>
    <property type="match status" value="1"/>
</dbReference>
<reference evidence="7" key="2">
    <citation type="journal article" date="2022" name="Microbiol. Resour. Announc.">
        <title>Metagenome Sequencing to Explore Phylogenomics of Terrestrial Cyanobacteria.</title>
        <authorList>
            <person name="Ward R.D."/>
            <person name="Stajich J.E."/>
            <person name="Johansen J.R."/>
            <person name="Huntemann M."/>
            <person name="Clum A."/>
            <person name="Foster B."/>
            <person name="Foster B."/>
            <person name="Roux S."/>
            <person name="Palaniappan K."/>
            <person name="Varghese N."/>
            <person name="Mukherjee S."/>
            <person name="Reddy T.B.K."/>
            <person name="Daum C."/>
            <person name="Copeland A."/>
            <person name="Chen I.A."/>
            <person name="Ivanova N.N."/>
            <person name="Kyrpides N.C."/>
            <person name="Shapiro N."/>
            <person name="Eloe-Fadrosh E.A."/>
            <person name="Pietrasiak N."/>
        </authorList>
    </citation>
    <scope>NUCLEOTIDE SEQUENCE</scope>
    <source>
        <strain evidence="7">UHER 2000/2452</strain>
    </source>
</reference>
<gene>
    <name evidence="7" type="ORF">KME15_16215</name>
</gene>
<dbReference type="PANTHER" id="PTHR46056:SF12">
    <property type="entry name" value="LONG-CHAIN-ALCOHOL OXIDASE"/>
    <property type="match status" value="1"/>
</dbReference>
<dbReference type="Gene3D" id="3.50.50.60">
    <property type="entry name" value="FAD/NAD(P)-binding domain"/>
    <property type="match status" value="2"/>
</dbReference>
<evidence type="ECO:0000256" key="1">
    <source>
        <dbReference type="ARBA" id="ARBA00010790"/>
    </source>
</evidence>
<dbReference type="EMBL" id="JAHHHD010000018">
    <property type="protein sequence ID" value="MBW4660221.1"/>
    <property type="molecule type" value="Genomic_DNA"/>
</dbReference>
<evidence type="ECO:0000256" key="4">
    <source>
        <dbReference type="ARBA" id="ARBA00023002"/>
    </source>
</evidence>
<accession>A0A951QCI8</accession>
<evidence type="ECO:0000259" key="5">
    <source>
        <dbReference type="Pfam" id="PF00732"/>
    </source>
</evidence>
<dbReference type="InterPro" id="IPR036188">
    <property type="entry name" value="FAD/NAD-bd_sf"/>
</dbReference>
<keyword evidence="2" id="KW-0285">Flavoprotein</keyword>
<evidence type="ECO:0000256" key="2">
    <source>
        <dbReference type="ARBA" id="ARBA00022630"/>
    </source>
</evidence>
<dbReference type="PANTHER" id="PTHR46056">
    <property type="entry name" value="LONG-CHAIN-ALCOHOL OXIDASE"/>
    <property type="match status" value="1"/>
</dbReference>
<keyword evidence="4" id="KW-0560">Oxidoreductase</keyword>
<dbReference type="GO" id="GO:0016614">
    <property type="term" value="F:oxidoreductase activity, acting on CH-OH group of donors"/>
    <property type="evidence" value="ECO:0007669"/>
    <property type="project" value="InterPro"/>
</dbReference>